<organism evidence="3 4">
    <name type="scientific">Pseudonocardia cypriaca</name>
    <dbReference type="NCBI Taxonomy" id="882449"/>
    <lineage>
        <taxon>Bacteria</taxon>
        <taxon>Bacillati</taxon>
        <taxon>Actinomycetota</taxon>
        <taxon>Actinomycetes</taxon>
        <taxon>Pseudonocardiales</taxon>
        <taxon>Pseudonocardiaceae</taxon>
        <taxon>Pseudonocardia</taxon>
    </lineage>
</organism>
<keyword evidence="3" id="KW-0645">Protease</keyword>
<feature type="transmembrane region" description="Helical" evidence="1">
    <location>
        <begin position="17"/>
        <end position="37"/>
    </location>
</feature>
<keyword evidence="1" id="KW-0472">Membrane</keyword>
<keyword evidence="3" id="KW-0378">Hydrolase</keyword>
<reference evidence="3 4" key="1">
    <citation type="submission" date="2019-06" db="EMBL/GenBank/DDBJ databases">
        <title>Sequencing the genomes of 1000 actinobacteria strains.</title>
        <authorList>
            <person name="Klenk H.-P."/>
        </authorList>
    </citation>
    <scope>NUCLEOTIDE SEQUENCE [LARGE SCALE GENOMIC DNA]</scope>
    <source>
        <strain evidence="3 4">DSM 45511</strain>
    </source>
</reference>
<evidence type="ECO:0000313" key="3">
    <source>
        <dbReference type="EMBL" id="TQM35525.1"/>
    </source>
</evidence>
<protein>
    <submittedName>
        <fullName evidence="3">CAAX prenyl protease-like protein</fullName>
    </submittedName>
</protein>
<dbReference type="PANTHER" id="PTHR35797">
    <property type="entry name" value="PROTEASE-RELATED"/>
    <property type="match status" value="1"/>
</dbReference>
<comment type="caution">
    <text evidence="3">The sequence shown here is derived from an EMBL/GenBank/DDBJ whole genome shotgun (WGS) entry which is preliminary data.</text>
</comment>
<feature type="transmembrane region" description="Helical" evidence="1">
    <location>
        <begin position="152"/>
        <end position="169"/>
    </location>
</feature>
<keyword evidence="4" id="KW-1185">Reference proteome</keyword>
<proteinExistence type="predicted"/>
<dbReference type="InterPro" id="IPR003675">
    <property type="entry name" value="Rce1/LyrA-like_dom"/>
</dbReference>
<dbReference type="GO" id="GO:0006508">
    <property type="term" value="P:proteolysis"/>
    <property type="evidence" value="ECO:0007669"/>
    <property type="project" value="UniProtKB-KW"/>
</dbReference>
<evidence type="ECO:0000259" key="2">
    <source>
        <dbReference type="Pfam" id="PF02517"/>
    </source>
</evidence>
<keyword evidence="1" id="KW-1133">Transmembrane helix</keyword>
<sequence length="265" mass="27518">MTSTLPLPGRQRTKTDLLLFLTATFAVSWLPWGAALLAGGDTAEPLTQLLFVVGSFGPTVVALLLWCCGRRRPRGRNPFGAVGLWLPPALLLGAAPAVAGALVDGTLDLAVASGRAATVGGPLLVIGYVLVAGPLSEEFGWRGYAQPRLRRLLAPVPTAVLLGLVWAVWHAPLFLLTGTTQAEIGLGSVQALLFFVTFVPMSYTIWVVSERLRGGVAAAVAVHAANNAASGLFPTSSTAAALLTTAVTTAIAVALHVLVRRTPTT</sequence>
<dbReference type="GO" id="GO:0080120">
    <property type="term" value="P:CAAX-box protein maturation"/>
    <property type="evidence" value="ECO:0007669"/>
    <property type="project" value="UniProtKB-ARBA"/>
</dbReference>
<dbReference type="Pfam" id="PF02517">
    <property type="entry name" value="Rce1-like"/>
    <property type="match status" value="1"/>
</dbReference>
<feature type="domain" description="CAAX prenyl protease 2/Lysostaphin resistance protein A-like" evidence="2">
    <location>
        <begin position="122"/>
        <end position="228"/>
    </location>
</feature>
<name>A0A543FNV4_9PSEU</name>
<feature type="transmembrane region" description="Helical" evidence="1">
    <location>
        <begin position="109"/>
        <end position="131"/>
    </location>
</feature>
<dbReference type="Proteomes" id="UP000319818">
    <property type="component" value="Unassembled WGS sequence"/>
</dbReference>
<evidence type="ECO:0000256" key="1">
    <source>
        <dbReference type="SAM" id="Phobius"/>
    </source>
</evidence>
<evidence type="ECO:0000313" key="4">
    <source>
        <dbReference type="Proteomes" id="UP000319818"/>
    </source>
</evidence>
<feature type="transmembrane region" description="Helical" evidence="1">
    <location>
        <begin position="189"/>
        <end position="208"/>
    </location>
</feature>
<dbReference type="RefSeq" id="WP_142106853.1">
    <property type="nucleotide sequence ID" value="NZ_VFPH01000003.1"/>
</dbReference>
<dbReference type="GO" id="GO:0004175">
    <property type="term" value="F:endopeptidase activity"/>
    <property type="evidence" value="ECO:0007669"/>
    <property type="project" value="UniProtKB-ARBA"/>
</dbReference>
<dbReference type="AlphaFoldDB" id="A0A543FNV4"/>
<feature type="transmembrane region" description="Helical" evidence="1">
    <location>
        <begin position="239"/>
        <end position="259"/>
    </location>
</feature>
<dbReference type="EMBL" id="VFPH01000003">
    <property type="protein sequence ID" value="TQM35525.1"/>
    <property type="molecule type" value="Genomic_DNA"/>
</dbReference>
<feature type="transmembrane region" description="Helical" evidence="1">
    <location>
        <begin position="79"/>
        <end position="103"/>
    </location>
</feature>
<gene>
    <name evidence="3" type="ORF">FB388_6960</name>
</gene>
<feature type="transmembrane region" description="Helical" evidence="1">
    <location>
        <begin position="215"/>
        <end position="233"/>
    </location>
</feature>
<keyword evidence="1" id="KW-0812">Transmembrane</keyword>
<accession>A0A543FNV4</accession>
<dbReference type="OrthoDB" id="3693644at2"/>
<dbReference type="PANTHER" id="PTHR35797:SF1">
    <property type="entry name" value="PROTEASE"/>
    <property type="match status" value="1"/>
</dbReference>
<dbReference type="InterPro" id="IPR042150">
    <property type="entry name" value="MmRce1-like"/>
</dbReference>
<feature type="transmembrane region" description="Helical" evidence="1">
    <location>
        <begin position="49"/>
        <end position="67"/>
    </location>
</feature>